<protein>
    <submittedName>
        <fullName evidence="1">Uncharacterized protein</fullName>
    </submittedName>
</protein>
<sequence length="52" mass="5935">MAPHQFRPDCRCPLAPPKLNNCCTFVEGLLVKAFSEAHRAAFSWDVRRHPGR</sequence>
<comment type="caution">
    <text evidence="1">The sequence shown here is derived from an EMBL/GenBank/DDBJ whole genome shotgun (WGS) entry which is preliminary data.</text>
</comment>
<evidence type="ECO:0000313" key="1">
    <source>
        <dbReference type="EMBL" id="EAU66083.1"/>
    </source>
</evidence>
<organism evidence="1 2">
    <name type="scientific">Stigmatella aurantiaca (strain DW4/3-1)</name>
    <dbReference type="NCBI Taxonomy" id="378806"/>
    <lineage>
        <taxon>Bacteria</taxon>
        <taxon>Pseudomonadati</taxon>
        <taxon>Myxococcota</taxon>
        <taxon>Myxococcia</taxon>
        <taxon>Myxococcales</taxon>
        <taxon>Cystobacterineae</taxon>
        <taxon>Archangiaceae</taxon>
        <taxon>Stigmatella</taxon>
    </lineage>
</organism>
<name>Q090B5_STIAD</name>
<dbReference type="AlphaFoldDB" id="Q090B5"/>
<accession>Q090B5</accession>
<dbReference type="Proteomes" id="UP000032702">
    <property type="component" value="Unassembled WGS sequence"/>
</dbReference>
<gene>
    <name evidence="1" type="ORF">STIAU_1429</name>
</gene>
<dbReference type="PATRIC" id="fig|378806.16.peg.5166"/>
<reference evidence="1 2" key="1">
    <citation type="submission" date="2006-04" db="EMBL/GenBank/DDBJ databases">
        <authorList>
            <person name="Nierman W.C."/>
        </authorList>
    </citation>
    <scope>NUCLEOTIDE SEQUENCE [LARGE SCALE GENOMIC DNA]</scope>
    <source>
        <strain evidence="1 2">DW4/3-1</strain>
    </source>
</reference>
<evidence type="ECO:0000313" key="2">
    <source>
        <dbReference type="Proteomes" id="UP000032702"/>
    </source>
</evidence>
<proteinExistence type="predicted"/>
<dbReference type="EMBL" id="AAMD01000065">
    <property type="protein sequence ID" value="EAU66083.1"/>
    <property type="molecule type" value="Genomic_DNA"/>
</dbReference>